<keyword evidence="3" id="KW-0203">Cytokinin biosynthesis</keyword>
<gene>
    <name evidence="6" type="ORF">PPROV_000792600</name>
</gene>
<comment type="similarity">
    <text evidence="1">Belongs to the LOG family.</text>
</comment>
<dbReference type="GO" id="GO:0005829">
    <property type="term" value="C:cytosol"/>
    <property type="evidence" value="ECO:0007669"/>
    <property type="project" value="TreeGrafter"/>
</dbReference>
<sequence>MLTRELPSTPNRGKLGPKPLKLAVAVVFGLVGDGTRTLSLLYERAESGWLSSVKTRLRPSRGTGMEENTLDDSRLRLILSTASLREELDAVYRVIHENVSGSETWSLFVVEAERAVKFTIGRDALKVLAGSGGVVRWSHGSGKWWRHKRARPMAPPKRQLALLLATIYTAARTVLSRSPNVRKTLKRVASGLPRIPATARRGTKGQVTVFCGASFGTSKDYVDGAREMGKIIGESGYSMLYGGGRCGLMGEVSGAAHDVNPATVVGIIPEFLRPTEGCEASYGHDITVDTMHERMQLLTHRSKAFIALPGGYGTLAELLEVITAKQLGQIDGDVRIGVLNINGFYDGLLAFFKQAEEAGFLRLKGGIHVVSEPTAERLWKSLCL</sequence>
<dbReference type="OrthoDB" id="414463at2759"/>
<evidence type="ECO:0000256" key="4">
    <source>
        <dbReference type="ARBA" id="ARBA00047718"/>
    </source>
</evidence>
<accession>A0A830HWD2</accession>
<keyword evidence="7" id="KW-1185">Reference proteome</keyword>
<dbReference type="Pfam" id="PF03641">
    <property type="entry name" value="Lysine_decarbox"/>
    <property type="match status" value="1"/>
</dbReference>
<dbReference type="GO" id="GO:0016799">
    <property type="term" value="F:hydrolase activity, hydrolyzing N-glycosyl compounds"/>
    <property type="evidence" value="ECO:0007669"/>
    <property type="project" value="TreeGrafter"/>
</dbReference>
<dbReference type="SUPFAM" id="SSF102405">
    <property type="entry name" value="MCP/YpsA-like"/>
    <property type="match status" value="1"/>
</dbReference>
<evidence type="ECO:0000256" key="1">
    <source>
        <dbReference type="ARBA" id="ARBA00006763"/>
    </source>
</evidence>
<comment type="catalytic activity">
    <reaction evidence="4">
        <text>N(6)-(dimethylallyl)adenosine 5'-phosphate + H2O = N(6)-dimethylallyladenine + D-ribose 5-phosphate</text>
        <dbReference type="Rhea" id="RHEA:48560"/>
        <dbReference type="ChEBI" id="CHEBI:15377"/>
        <dbReference type="ChEBI" id="CHEBI:17660"/>
        <dbReference type="ChEBI" id="CHEBI:57526"/>
        <dbReference type="ChEBI" id="CHEBI:78346"/>
        <dbReference type="EC" id="3.2.2.n1"/>
    </reaction>
</comment>
<comment type="catalytic activity">
    <reaction evidence="5">
        <text>9-ribosyl-trans-zeatin 5'-phosphate + H2O = trans-zeatin + D-ribose 5-phosphate</text>
        <dbReference type="Rhea" id="RHEA:48564"/>
        <dbReference type="ChEBI" id="CHEBI:15377"/>
        <dbReference type="ChEBI" id="CHEBI:16522"/>
        <dbReference type="ChEBI" id="CHEBI:78346"/>
        <dbReference type="ChEBI" id="CHEBI:87947"/>
        <dbReference type="EC" id="3.2.2.n1"/>
    </reaction>
</comment>
<protein>
    <recommendedName>
        <fullName evidence="2">cytokinin riboside 5'-monophosphate phosphoribohydrolase</fullName>
        <ecNumber evidence="2">3.2.2.n1</ecNumber>
    </recommendedName>
</protein>
<dbReference type="NCBIfam" id="TIGR00730">
    <property type="entry name" value="Rossman fold protein, TIGR00730 family"/>
    <property type="match status" value="1"/>
</dbReference>
<dbReference type="PANTHER" id="PTHR31223">
    <property type="entry name" value="LOG FAMILY PROTEIN YJL055W"/>
    <property type="match status" value="1"/>
</dbReference>
<organism evidence="6 7">
    <name type="scientific">Pycnococcus provasolii</name>
    <dbReference type="NCBI Taxonomy" id="41880"/>
    <lineage>
        <taxon>Eukaryota</taxon>
        <taxon>Viridiplantae</taxon>
        <taxon>Chlorophyta</taxon>
        <taxon>Pseudoscourfieldiophyceae</taxon>
        <taxon>Pseudoscourfieldiales</taxon>
        <taxon>Pycnococcaceae</taxon>
        <taxon>Pycnococcus</taxon>
    </lineage>
</organism>
<evidence type="ECO:0000256" key="3">
    <source>
        <dbReference type="ARBA" id="ARBA00022712"/>
    </source>
</evidence>
<evidence type="ECO:0000313" key="6">
    <source>
        <dbReference type="EMBL" id="GHP09189.1"/>
    </source>
</evidence>
<dbReference type="InterPro" id="IPR005269">
    <property type="entry name" value="LOG"/>
</dbReference>
<proteinExistence type="inferred from homology"/>
<dbReference type="GO" id="GO:0009691">
    <property type="term" value="P:cytokinin biosynthetic process"/>
    <property type="evidence" value="ECO:0007669"/>
    <property type="project" value="UniProtKB-KW"/>
</dbReference>
<dbReference type="Gene3D" id="3.40.50.450">
    <property type="match status" value="1"/>
</dbReference>
<dbReference type="AlphaFoldDB" id="A0A830HWD2"/>
<comment type="caution">
    <text evidence="6">The sequence shown here is derived from an EMBL/GenBank/DDBJ whole genome shotgun (WGS) entry which is preliminary data.</text>
</comment>
<evidence type="ECO:0000313" key="7">
    <source>
        <dbReference type="Proteomes" id="UP000660262"/>
    </source>
</evidence>
<dbReference type="InterPro" id="IPR031100">
    <property type="entry name" value="LOG_fam"/>
</dbReference>
<dbReference type="PANTHER" id="PTHR31223:SF70">
    <property type="entry name" value="LOG FAMILY PROTEIN YJL055W"/>
    <property type="match status" value="1"/>
</dbReference>
<dbReference type="EMBL" id="BNJQ01000024">
    <property type="protein sequence ID" value="GHP09189.1"/>
    <property type="molecule type" value="Genomic_DNA"/>
</dbReference>
<dbReference type="EC" id="3.2.2.n1" evidence="2"/>
<evidence type="ECO:0000256" key="5">
    <source>
        <dbReference type="ARBA" id="ARBA00049153"/>
    </source>
</evidence>
<evidence type="ECO:0000256" key="2">
    <source>
        <dbReference type="ARBA" id="ARBA00012205"/>
    </source>
</evidence>
<dbReference type="Proteomes" id="UP000660262">
    <property type="component" value="Unassembled WGS sequence"/>
</dbReference>
<reference evidence="6" key="1">
    <citation type="submission" date="2020-10" db="EMBL/GenBank/DDBJ databases">
        <title>Unveiling of a novel bifunctional photoreceptor, Dualchrome1, isolated from a cosmopolitan green alga.</title>
        <authorList>
            <person name="Suzuki S."/>
            <person name="Kawachi M."/>
        </authorList>
    </citation>
    <scope>NUCLEOTIDE SEQUENCE</scope>
    <source>
        <strain evidence="6">NIES 2893</strain>
    </source>
</reference>
<name>A0A830HWD2_9CHLO</name>